<dbReference type="AlphaFoldDB" id="A0A117M748"/>
<gene>
    <name evidence="9" type="ORF">XE03_0052</name>
</gene>
<dbReference type="FunFam" id="3.40.309.10:FF:000005">
    <property type="entry name" value="1-pyrroline-5-carboxylate dehydrogenase 1"/>
    <property type="match status" value="1"/>
</dbReference>
<evidence type="ECO:0000313" key="10">
    <source>
        <dbReference type="Proteomes" id="UP000053467"/>
    </source>
</evidence>
<dbReference type="InterPro" id="IPR016163">
    <property type="entry name" value="Ald_DH_C"/>
</dbReference>
<dbReference type="GO" id="GO:0010133">
    <property type="term" value="P:L-proline catabolic process to L-glutamate"/>
    <property type="evidence" value="ECO:0007669"/>
    <property type="project" value="TreeGrafter"/>
</dbReference>
<dbReference type="Gene3D" id="3.40.605.10">
    <property type="entry name" value="Aldehyde Dehydrogenase, Chain A, domain 1"/>
    <property type="match status" value="1"/>
</dbReference>
<organism evidence="9 10">
    <name type="scientific">candidate division TA06 bacterium 34_109</name>
    <dbReference type="NCBI Taxonomy" id="1635277"/>
    <lineage>
        <taxon>Bacteria</taxon>
        <taxon>Bacteria division TA06</taxon>
    </lineage>
</organism>
<feature type="domain" description="Aldehyde dehydrogenase" evidence="8">
    <location>
        <begin position="50"/>
        <end position="517"/>
    </location>
</feature>
<evidence type="ECO:0000256" key="3">
    <source>
        <dbReference type="ARBA" id="ARBA00023002"/>
    </source>
</evidence>
<evidence type="ECO:0000256" key="6">
    <source>
        <dbReference type="ARBA" id="ARBA00048142"/>
    </source>
</evidence>
<comment type="pathway">
    <text evidence="1">Amino-acid degradation; L-proline degradation into L-glutamate; L-glutamate from L-proline: step 2/2.</text>
</comment>
<dbReference type="SUPFAM" id="SSF53720">
    <property type="entry name" value="ALDH-like"/>
    <property type="match status" value="1"/>
</dbReference>
<dbReference type="PANTHER" id="PTHR42862:SF1">
    <property type="entry name" value="DELTA-1-PYRROLINE-5-CARBOXYLATE DEHYDROGENASE 2, ISOFORM A-RELATED"/>
    <property type="match status" value="1"/>
</dbReference>
<dbReference type="InterPro" id="IPR005932">
    <property type="entry name" value="RocA"/>
</dbReference>
<dbReference type="Proteomes" id="UP000053467">
    <property type="component" value="Unassembled WGS sequence"/>
</dbReference>
<evidence type="ECO:0000259" key="8">
    <source>
        <dbReference type="Pfam" id="PF00171"/>
    </source>
</evidence>
<dbReference type="GO" id="GO:0009898">
    <property type="term" value="C:cytoplasmic side of plasma membrane"/>
    <property type="evidence" value="ECO:0007669"/>
    <property type="project" value="TreeGrafter"/>
</dbReference>
<dbReference type="EMBL" id="LGGX01000001">
    <property type="protein sequence ID" value="KUK88046.1"/>
    <property type="molecule type" value="Genomic_DNA"/>
</dbReference>
<accession>A0A117M748</accession>
<comment type="catalytic activity">
    <reaction evidence="6">
        <text>L-glutamate 5-semialdehyde + NAD(+) + H2O = L-glutamate + NADH + 2 H(+)</text>
        <dbReference type="Rhea" id="RHEA:30235"/>
        <dbReference type="ChEBI" id="CHEBI:15377"/>
        <dbReference type="ChEBI" id="CHEBI:15378"/>
        <dbReference type="ChEBI" id="CHEBI:29985"/>
        <dbReference type="ChEBI" id="CHEBI:57540"/>
        <dbReference type="ChEBI" id="CHEBI:57945"/>
        <dbReference type="ChEBI" id="CHEBI:58066"/>
        <dbReference type="EC" id="1.2.1.88"/>
    </reaction>
</comment>
<keyword evidence="4" id="KW-0520">NAD</keyword>
<dbReference type="NCBIfam" id="TIGR01237">
    <property type="entry name" value="D1pyr5carbox2"/>
    <property type="match status" value="1"/>
</dbReference>
<evidence type="ECO:0000256" key="4">
    <source>
        <dbReference type="ARBA" id="ARBA00023027"/>
    </source>
</evidence>
<dbReference type="InterPro" id="IPR050485">
    <property type="entry name" value="Proline_metab_enzyme"/>
</dbReference>
<evidence type="ECO:0000313" key="9">
    <source>
        <dbReference type="EMBL" id="KUK88046.1"/>
    </source>
</evidence>
<dbReference type="InterPro" id="IPR015590">
    <property type="entry name" value="Aldehyde_DH_dom"/>
</dbReference>
<keyword evidence="3" id="KW-0560">Oxidoreductase</keyword>
<dbReference type="Pfam" id="PF00171">
    <property type="entry name" value="Aldedh"/>
    <property type="match status" value="1"/>
</dbReference>
<name>A0A117M748_UNCT6</name>
<evidence type="ECO:0000256" key="7">
    <source>
        <dbReference type="ARBA" id="ARBA00061617"/>
    </source>
</evidence>
<sequence>MITKPFENTKIILFKTPDEQKLMKDAIKKVESEFGKEYPLIIDGKEIFNSEKIKSTNPSKPSEIVGLVSKASKSQAAEAIEKAYKNFSWWSKESQAKRSAILLRAAEIMRQRKMELSATMVVEIGKNWVEADADTAEAIDFMEYYAREGLRYSQETPLMRINGEDNHQVYIPLGVGIVIPPWNFPLAITTGMTTAALVTGNTVVLKPASDTPVIAYKLVEILKEAGLPDGVLNFVPGSGGEVGDTLVDHPLTRFVSFTGSMEVGKRIYERASKVNPGQKWLKRVVAEMGGKDYIIVDENADLESAANGIVQGAYGFQGQKCSACSRAIIDEKVYDKMVELINERVQKIKVGDTREFPVPDVHYYNMGPVSSASSKAKIMSYMEIGKKEGRLVTGGKEIDLNGGYFIEPTVFADIKPLSKMEQEEIFGPVLSIIKSESFEKSIEIANDTIYGLTGSVYTNDRKKIKKATEELLTGNLYINRGCTGALVGVHPFGGFNLSGTDSKAGGPDYLLLFLQAKVYSEKV</sequence>
<comment type="similarity">
    <text evidence="7">Belongs to the aldehyde dehydrogenase family. RocA subfamily.</text>
</comment>
<dbReference type="EC" id="1.2.1.88" evidence="2"/>
<dbReference type="PATRIC" id="fig|1635277.3.peg.56"/>
<dbReference type="PANTHER" id="PTHR42862">
    <property type="entry name" value="DELTA-1-PYRROLINE-5-CARBOXYLATE DEHYDROGENASE 1, ISOFORM A-RELATED"/>
    <property type="match status" value="1"/>
</dbReference>
<dbReference type="Gene3D" id="3.40.309.10">
    <property type="entry name" value="Aldehyde Dehydrogenase, Chain A, domain 2"/>
    <property type="match status" value="1"/>
</dbReference>
<comment type="caution">
    <text evidence="9">The sequence shown here is derived from an EMBL/GenBank/DDBJ whole genome shotgun (WGS) entry which is preliminary data.</text>
</comment>
<evidence type="ECO:0000256" key="2">
    <source>
        <dbReference type="ARBA" id="ARBA00012884"/>
    </source>
</evidence>
<dbReference type="PROSITE" id="PS00070">
    <property type="entry name" value="ALDEHYDE_DEHYDR_CYS"/>
    <property type="match status" value="1"/>
</dbReference>
<evidence type="ECO:0000256" key="1">
    <source>
        <dbReference type="ARBA" id="ARBA00004786"/>
    </source>
</evidence>
<dbReference type="InterPro" id="IPR016162">
    <property type="entry name" value="Ald_DH_N"/>
</dbReference>
<protein>
    <recommendedName>
        <fullName evidence="5">L-glutamate gamma-semialdehyde dehydrogenase</fullName>
        <ecNumber evidence="2">1.2.1.88</ecNumber>
    </recommendedName>
    <alternativeName>
        <fullName evidence="5">L-glutamate gamma-semialdehyde dehydrogenase</fullName>
    </alternativeName>
</protein>
<dbReference type="FunFam" id="3.40.605.10:FF:000045">
    <property type="entry name" value="1-pyrroline-5-carboxylate dehydrogenase 1"/>
    <property type="match status" value="1"/>
</dbReference>
<dbReference type="CDD" id="cd07124">
    <property type="entry name" value="ALDH_PutA-P5CDH-RocA"/>
    <property type="match status" value="1"/>
</dbReference>
<dbReference type="InterPro" id="IPR016161">
    <property type="entry name" value="Ald_DH/histidinol_DH"/>
</dbReference>
<proteinExistence type="inferred from homology"/>
<evidence type="ECO:0000256" key="5">
    <source>
        <dbReference type="ARBA" id="ARBA00032259"/>
    </source>
</evidence>
<dbReference type="GO" id="GO:0004657">
    <property type="term" value="F:proline dehydrogenase activity"/>
    <property type="evidence" value="ECO:0007669"/>
    <property type="project" value="UniProtKB-ARBA"/>
</dbReference>
<reference evidence="10" key="1">
    <citation type="journal article" date="2015" name="MBio">
        <title>Genome-Resolved Metagenomic Analysis Reveals Roles for Candidate Phyla and Other Microbial Community Members in Biogeochemical Transformations in Oil Reservoirs.</title>
        <authorList>
            <person name="Hu P."/>
            <person name="Tom L."/>
            <person name="Singh A."/>
            <person name="Thomas B.C."/>
            <person name="Baker B.J."/>
            <person name="Piceno Y.M."/>
            <person name="Andersen G.L."/>
            <person name="Banfield J.F."/>
        </authorList>
    </citation>
    <scope>NUCLEOTIDE SEQUENCE [LARGE SCALE GENOMIC DNA]</scope>
</reference>
<dbReference type="NCBIfam" id="NF002852">
    <property type="entry name" value="PRK03137.1"/>
    <property type="match status" value="1"/>
</dbReference>
<dbReference type="GO" id="GO:0003842">
    <property type="term" value="F:L-glutamate gamma-semialdehyde dehydrogenase activity"/>
    <property type="evidence" value="ECO:0007669"/>
    <property type="project" value="UniProtKB-EC"/>
</dbReference>
<dbReference type="InterPro" id="IPR016160">
    <property type="entry name" value="Ald_DH_CS_CYS"/>
</dbReference>